<evidence type="ECO:0000313" key="4">
    <source>
        <dbReference type="EMBL" id="RWQ92400.1"/>
    </source>
</evidence>
<dbReference type="PANTHER" id="PTHR32305:SF15">
    <property type="entry name" value="PROTEIN RHSA-RELATED"/>
    <property type="match status" value="1"/>
</dbReference>
<reference evidence="4 5" key="1">
    <citation type="journal article" date="2018" name="Front. Microbiol.">
        <title>Genomic and genetic insights into a cosmopolitan fungus, Paecilomyces variotii (Eurotiales).</title>
        <authorList>
            <person name="Urquhart A.S."/>
            <person name="Mondo S.J."/>
            <person name="Makela M.R."/>
            <person name="Hane J.K."/>
            <person name="Wiebenga A."/>
            <person name="He G."/>
            <person name="Mihaltcheva S."/>
            <person name="Pangilinan J."/>
            <person name="Lipzen A."/>
            <person name="Barry K."/>
            <person name="de Vries R.P."/>
            <person name="Grigoriev I.V."/>
            <person name="Idnurm A."/>
        </authorList>
    </citation>
    <scope>NUCLEOTIDE SEQUENCE [LARGE SCALE GENOMIC DNA]</scope>
    <source>
        <strain evidence="4 5">CBS 101075</strain>
    </source>
</reference>
<comment type="caution">
    <text evidence="4">The sequence shown here is derived from an EMBL/GenBank/DDBJ whole genome shotgun (WGS) entry which is preliminary data.</text>
</comment>
<dbReference type="InterPro" id="IPR028994">
    <property type="entry name" value="Integrin_alpha_N"/>
</dbReference>
<feature type="transmembrane region" description="Helical" evidence="2">
    <location>
        <begin position="1845"/>
        <end position="1865"/>
    </location>
</feature>
<dbReference type="InterPro" id="IPR022385">
    <property type="entry name" value="Rhs_assc_core"/>
</dbReference>
<evidence type="ECO:0000259" key="3">
    <source>
        <dbReference type="Pfam" id="PF25023"/>
    </source>
</evidence>
<feature type="domain" description="Teneurin-like YD-shell" evidence="3">
    <location>
        <begin position="1502"/>
        <end position="1832"/>
    </location>
</feature>
<keyword evidence="2" id="KW-1133">Transmembrane helix</keyword>
<gene>
    <name evidence="4" type="ORF">C8Q69DRAFT_530599</name>
</gene>
<feature type="transmembrane region" description="Helical" evidence="2">
    <location>
        <begin position="1872"/>
        <end position="1891"/>
    </location>
</feature>
<keyword evidence="5" id="KW-1185">Reference proteome</keyword>
<dbReference type="Proteomes" id="UP000283841">
    <property type="component" value="Unassembled WGS sequence"/>
</dbReference>
<dbReference type="EMBL" id="RCNU01000013">
    <property type="protein sequence ID" value="RWQ92400.1"/>
    <property type="molecule type" value="Genomic_DNA"/>
</dbReference>
<protein>
    <recommendedName>
        <fullName evidence="3">Teneurin-like YD-shell domain-containing protein</fullName>
    </recommendedName>
</protein>
<dbReference type="GeneID" id="39603013"/>
<feature type="transmembrane region" description="Helical" evidence="2">
    <location>
        <begin position="1903"/>
        <end position="1927"/>
    </location>
</feature>
<dbReference type="NCBIfam" id="TIGR03696">
    <property type="entry name" value="Rhs_assc_core"/>
    <property type="match status" value="1"/>
</dbReference>
<dbReference type="SUPFAM" id="SSF69318">
    <property type="entry name" value="Integrin alpha N-terminal domain"/>
    <property type="match status" value="1"/>
</dbReference>
<keyword evidence="1" id="KW-0677">Repeat</keyword>
<evidence type="ECO:0000313" key="5">
    <source>
        <dbReference type="Proteomes" id="UP000283841"/>
    </source>
</evidence>
<dbReference type="VEuPathDB" id="FungiDB:C8Q69DRAFT_530599"/>
<evidence type="ECO:0000256" key="1">
    <source>
        <dbReference type="ARBA" id="ARBA00022737"/>
    </source>
</evidence>
<keyword evidence="2" id="KW-0812">Transmembrane</keyword>
<dbReference type="PANTHER" id="PTHR32305">
    <property type="match status" value="1"/>
</dbReference>
<dbReference type="InterPro" id="IPR050708">
    <property type="entry name" value="T6SS_VgrG/RHS"/>
</dbReference>
<dbReference type="InterPro" id="IPR031325">
    <property type="entry name" value="RHS_repeat"/>
</dbReference>
<name>A0A443HKR4_BYSSP</name>
<proteinExistence type="predicted"/>
<keyword evidence="2" id="KW-0472">Membrane</keyword>
<accession>A0A443HKR4</accession>
<dbReference type="InterPro" id="IPR056823">
    <property type="entry name" value="TEN-like_YD-shell"/>
</dbReference>
<dbReference type="RefSeq" id="XP_028482045.1">
    <property type="nucleotide sequence ID" value="XM_028633736.1"/>
</dbReference>
<dbReference type="Gene3D" id="2.180.10.10">
    <property type="entry name" value="RHS repeat-associated core"/>
    <property type="match status" value="1"/>
</dbReference>
<dbReference type="Pfam" id="PF25023">
    <property type="entry name" value="TEN_YD-shell"/>
    <property type="match status" value="1"/>
</dbReference>
<sequence>MANATALPVGTFNVDGSGIARYSFTISVPQGITATSTPQISLEYCQGAPNAILGTGWSLGGLSTIRRQVASLALNSINAQKDYDRTVPRLALDGSELLLIQGDYYHAPDAVYRQEIDSHGETVYATPSGFTVRDTLGARKEYEAIPSSDPSAQATEWRMRRQIDRYGNFIEFNYESLPGDNSSYLTSVIYTSNEKTGLAGTRLILLEYSPREDLIVHASYGDKITSVYRLARIRVAMGTLDQFVVIRSYEMEYIYSPSSGSSLLQSITEVTGTGTRLIPTLFEYTASSEQNESFSNQERESTTLAETTHNVTLLTLNVSGRSLGDLGCICYDSDTGNFSIKTYLAQRRKVTQKDQPPTIEWSPSEGPGAEAILPPTAMGKTTPTFLSGDLNGDGLTDLIVPFEDTNGNLSFSISSSTGSGYEHYTLKPTDCSWHPDSRFLSLDLTGNGCTDILQIYPHAEKLHFRVFTAINEGGQTTLANPIETKTTFDFSHTVDWLQMTTRRDGSHSLVRVWADDNGMGVNHLRATTFTLPSKSIDVSQGTLIPSSDMSLGEFDIDQTPGITVLPCDINGDGVEDLVVSLVETVDRGTETAIRMVFTTFLNDGVGSFTQQGEPQVYSHVTDSGHAPSGTGKMYVTDVRGTNYPSLAYVYQELHSGNYVSLISQGSSSGLVRPPKWYHIAEQSQLPIGKPELLPADLNGSSLADWLFYSIVNDEVTVHPIYNTGKVCEDFLASVRNPMGLSTSFSYAPMTNADVYEPTPLLSHSNTSVKRGAHVVKGTPSYVVSEIRSINDPSINSIPYHDVVQKKYYGARVNPRGHGWEGFSHISSYYPLSDDTRIDHYKQSWPLAGCKWKTDQIQGREHEGMLLQSTQIAYEERSQELGGKQIYRVNKTAEVHTLMDGGLPARTFNRTYEYDSEGNVLLECSKELDEHTLWTRYDYTTIGSSTGLPISKKVSTKRSNTNMHSFEDGDLSLSLFEYDSEQGTVCTAREWLSDHSCFSQQSFEYDTYGNEILNKRPSGLEVRTEYDTVFHCYPVKIHEMGPGVDHVRLAGYDALFGHEVACREKNGAIKISEFDASGRLLRSASTGDETISQKTAQAMLPVSHFIAESELTSLMLTARVCPNQSLQYDRLETPSSTRYLRTTTITHFQEGTEGQYTREQAVDCTGRVCKQREQHGTSLPVWKHFEYDAQGYLTAQSLPQQRVDNGSSDWDWSPASDQQIRCQYDCLKRPVSITKPCHRQSDNATVVTRNVYQKGGSHVEHVVERVPSAIEEGQLPAVTVLSRTESFFTHINGNETLSAKINEKGERTEFTHDAMGRLVTATDAAGKTETRSYNTTGKILQTHDAYQNVVIRTYNPSGDMVSERNSMDEVATHDYDAKGRRTKSVAANGRQILYEYDRACSDSLSRVTLAASSDSPTNDATYEYRYDSQGRLTRSVLCTGQDETFSVDLSYDWQGQIISRRFFDGSLLKIDHQGSRVGRIAFSGEEWNVETKIQSYNAFEKPEQWSIHGSGLKDFQGTMQADQIGFPLINSLRNSDASLVQNHFIYNDLDQLSRLHEFISGRTADYSYEGGRLVSSKGQTGPLTQYAYDLSGNITQKGTTVLRHGPRWTEGTDGDQSIVRVQYDEAGRMISRELPQQSKAHSFSYDGFGNIATITDTIKGNTSHILSDGQGNTLIRTLADGSREIQFTRELSVLIRPDRSRQIRRRMFGADKKLLATITTEMMPEEHAKTTHIVRVAFTDAKGNVTHLFGGDGKLCHSMEYDDFGNLSPSDAPLSSTYEANAVDADTCLIDFGARWYDPLLGRFATPDDILDEKSLSNVDGINRYAFENNDPINHIDPTGHWGADFWGGLLLGLILLAVGVTIMATGGASIGLAALSGALFSGGLAAVQYSWENRDEKDSGKFWAGYGATLAVSLITGAASGAFGAYISSSASLTTSCSRLFAKGAVEAINKPGKILATFVIVASKTLVSGLTGAVVQMGKNLVQREIYGAKVGLWDGVGYAGLIGLRNGALSALGNSYWTWKGQDQLNRVTATVKGTFKYDCVNLNVYDEDFNHVFKVFGYGNPVGQNVSAQAGKSFANVNWENPFGP</sequence>
<organism evidence="4 5">
    <name type="scientific">Byssochlamys spectabilis</name>
    <name type="common">Paecilomyces variotii</name>
    <dbReference type="NCBI Taxonomy" id="264951"/>
    <lineage>
        <taxon>Eukaryota</taxon>
        <taxon>Fungi</taxon>
        <taxon>Dikarya</taxon>
        <taxon>Ascomycota</taxon>
        <taxon>Pezizomycotina</taxon>
        <taxon>Eurotiomycetes</taxon>
        <taxon>Eurotiomycetidae</taxon>
        <taxon>Eurotiales</taxon>
        <taxon>Thermoascaceae</taxon>
        <taxon>Paecilomyces</taxon>
    </lineage>
</organism>
<dbReference type="STRING" id="264951.A0A443HKR4"/>
<evidence type="ECO:0000256" key="2">
    <source>
        <dbReference type="SAM" id="Phobius"/>
    </source>
</evidence>
<dbReference type="Pfam" id="PF05593">
    <property type="entry name" value="RHS_repeat"/>
    <property type="match status" value="1"/>
</dbReference>